<dbReference type="InterPro" id="IPR029063">
    <property type="entry name" value="SAM-dependent_MTases_sf"/>
</dbReference>
<feature type="binding site" evidence="7">
    <location>
        <position position="77"/>
    </location>
    <ligand>
        <name>S-adenosyl-L-methionine</name>
        <dbReference type="ChEBI" id="CHEBI:59789"/>
    </ligand>
</feature>
<feature type="binding site" evidence="7">
    <location>
        <position position="126"/>
    </location>
    <ligand>
        <name>S-adenosyl-L-methionine</name>
        <dbReference type="ChEBI" id="CHEBI:59789"/>
    </ligand>
</feature>
<comment type="function">
    <text evidence="2 7">Catalyzes the formation of N(7)-methylguanine at position 46 (m7G46) in tRNA.</text>
</comment>
<feature type="binding site" evidence="7">
    <location>
        <begin position="202"/>
        <end position="205"/>
    </location>
    <ligand>
        <name>substrate</name>
    </ligand>
</feature>
<evidence type="ECO:0000256" key="2">
    <source>
        <dbReference type="ARBA" id="ARBA00003015"/>
    </source>
</evidence>
<keyword evidence="6 7" id="KW-0819">tRNA processing</keyword>
<dbReference type="InterPro" id="IPR003358">
    <property type="entry name" value="tRNA_(Gua-N-7)_MeTrfase_Trmb"/>
</dbReference>
<dbReference type="Gene3D" id="3.40.50.150">
    <property type="entry name" value="Vaccinia Virus protein VP39"/>
    <property type="match status" value="1"/>
</dbReference>
<dbReference type="PANTHER" id="PTHR23417:SF14">
    <property type="entry name" value="PENTACOTRIPEPTIDE-REPEAT REGION OF PRORP DOMAIN-CONTAINING PROTEIN"/>
    <property type="match status" value="1"/>
</dbReference>
<evidence type="ECO:0000256" key="3">
    <source>
        <dbReference type="ARBA" id="ARBA00022603"/>
    </source>
</evidence>
<comment type="pathway">
    <text evidence="7">tRNA modification; N(7)-methylguanine-tRNA biosynthesis.</text>
</comment>
<organism evidence="8 9">
    <name type="scientific">Pedobacter steynii</name>
    <dbReference type="NCBI Taxonomy" id="430522"/>
    <lineage>
        <taxon>Bacteria</taxon>
        <taxon>Pseudomonadati</taxon>
        <taxon>Bacteroidota</taxon>
        <taxon>Sphingobacteriia</taxon>
        <taxon>Sphingobacteriales</taxon>
        <taxon>Sphingobacteriaceae</taxon>
        <taxon>Pedobacter</taxon>
    </lineage>
</organism>
<gene>
    <name evidence="7" type="primary">trmB</name>
    <name evidence="8" type="ORF">SAMN05421820_10988</name>
</gene>
<keyword evidence="3 7" id="KW-0489">Methyltransferase</keyword>
<dbReference type="Proteomes" id="UP000183200">
    <property type="component" value="Unassembled WGS sequence"/>
</dbReference>
<comment type="catalytic activity">
    <reaction evidence="1 7">
        <text>guanosine(46) in tRNA + S-adenosyl-L-methionine = N(7)-methylguanosine(46) in tRNA + S-adenosyl-L-homocysteine</text>
        <dbReference type="Rhea" id="RHEA:42708"/>
        <dbReference type="Rhea" id="RHEA-COMP:10188"/>
        <dbReference type="Rhea" id="RHEA-COMP:10189"/>
        <dbReference type="ChEBI" id="CHEBI:57856"/>
        <dbReference type="ChEBI" id="CHEBI:59789"/>
        <dbReference type="ChEBI" id="CHEBI:74269"/>
        <dbReference type="ChEBI" id="CHEBI:74480"/>
        <dbReference type="EC" id="2.1.1.33"/>
    </reaction>
</comment>
<evidence type="ECO:0000256" key="7">
    <source>
        <dbReference type="HAMAP-Rule" id="MF_01057"/>
    </source>
</evidence>
<dbReference type="UniPathway" id="UPA00989"/>
<comment type="similarity">
    <text evidence="7">Belongs to the class I-like SAM-binding methyltransferase superfamily. TrmB family.</text>
</comment>
<sequence>MHKNILVVGKDKLRKFAEIDTFSNVYQMEEGKVLQGKWASEHFKNEAPIVLELACGKGEYSVNMAKFFPEKNFIGIDLKGNRIWRGARTGVDENINNLAFLRIQIEDIAEYFGKEEVDEIWITFPDPQPQDSREKKRLTYDRFLDMYKTFLKPGGKVNLKTDNDGLYAYTVEKVAELNLICHKKTDHLYTSEFYDDVLKIKTHYERIYLKHDKNINYIQFSFE</sequence>
<proteinExistence type="inferred from homology"/>
<evidence type="ECO:0000256" key="5">
    <source>
        <dbReference type="ARBA" id="ARBA00022691"/>
    </source>
</evidence>
<reference evidence="9" key="1">
    <citation type="submission" date="2016-10" db="EMBL/GenBank/DDBJ databases">
        <authorList>
            <person name="Varghese N."/>
            <person name="Submissions S."/>
        </authorList>
    </citation>
    <scope>NUCLEOTIDE SEQUENCE [LARGE SCALE GENOMIC DNA]</scope>
    <source>
        <strain evidence="9">DSM 19110</strain>
    </source>
</reference>
<keyword evidence="9" id="KW-1185">Reference proteome</keyword>
<feature type="binding site" evidence="7">
    <location>
        <position position="162"/>
    </location>
    <ligand>
        <name>substrate</name>
    </ligand>
</feature>
<dbReference type="EMBL" id="FNGY01000009">
    <property type="protein sequence ID" value="SDN73006.1"/>
    <property type="molecule type" value="Genomic_DNA"/>
</dbReference>
<dbReference type="STRING" id="430522.BFS30_05690"/>
<dbReference type="GO" id="GO:0008176">
    <property type="term" value="F:tRNA (guanine(46)-N7)-methyltransferase activity"/>
    <property type="evidence" value="ECO:0007669"/>
    <property type="project" value="UniProtKB-UniRule"/>
</dbReference>
<evidence type="ECO:0000313" key="8">
    <source>
        <dbReference type="EMBL" id="SDN73006.1"/>
    </source>
</evidence>
<keyword evidence="5 7" id="KW-0949">S-adenosyl-L-methionine</keyword>
<dbReference type="NCBIfam" id="TIGR00091">
    <property type="entry name" value="tRNA (guanosine(46)-N7)-methyltransferase TrmB"/>
    <property type="match status" value="1"/>
</dbReference>
<evidence type="ECO:0000256" key="1">
    <source>
        <dbReference type="ARBA" id="ARBA00000142"/>
    </source>
</evidence>
<dbReference type="AlphaFoldDB" id="A0A1H0DSJ9"/>
<keyword evidence="4 7" id="KW-0808">Transferase</keyword>
<dbReference type="SUPFAM" id="SSF53335">
    <property type="entry name" value="S-adenosyl-L-methionine-dependent methyltransferases"/>
    <property type="match status" value="1"/>
</dbReference>
<accession>A0A1H0DSJ9</accession>
<evidence type="ECO:0000313" key="9">
    <source>
        <dbReference type="Proteomes" id="UP000183200"/>
    </source>
</evidence>
<comment type="caution">
    <text evidence="7">Lacks conserved residue(s) required for the propagation of feature annotation.</text>
</comment>
<dbReference type="Pfam" id="PF02390">
    <property type="entry name" value="Methyltransf_4"/>
    <property type="match status" value="1"/>
</dbReference>
<dbReference type="HAMAP" id="MF_01057">
    <property type="entry name" value="tRNA_methyltr_TrmB"/>
    <property type="match status" value="1"/>
</dbReference>
<dbReference type="NCBIfam" id="NF001080">
    <property type="entry name" value="PRK00121.2-2"/>
    <property type="match status" value="1"/>
</dbReference>
<dbReference type="GO" id="GO:0043527">
    <property type="term" value="C:tRNA methyltransferase complex"/>
    <property type="evidence" value="ECO:0007669"/>
    <property type="project" value="TreeGrafter"/>
</dbReference>
<name>A0A1H0DSJ9_9SPHI</name>
<feature type="binding site" evidence="7">
    <location>
        <position position="52"/>
    </location>
    <ligand>
        <name>S-adenosyl-L-methionine</name>
        <dbReference type="ChEBI" id="CHEBI:59789"/>
    </ligand>
</feature>
<evidence type="ECO:0000256" key="4">
    <source>
        <dbReference type="ARBA" id="ARBA00022679"/>
    </source>
</evidence>
<evidence type="ECO:0000256" key="6">
    <source>
        <dbReference type="ARBA" id="ARBA00022694"/>
    </source>
</evidence>
<protein>
    <recommendedName>
        <fullName evidence="7">tRNA (guanine-N(7)-)-methyltransferase</fullName>
        <ecNumber evidence="7">2.1.1.33</ecNumber>
    </recommendedName>
    <alternativeName>
        <fullName evidence="7">tRNA (guanine(46)-N(7))-methyltransferase</fullName>
    </alternativeName>
    <alternativeName>
        <fullName evidence="7">tRNA(m7G46)-methyltransferase</fullName>
    </alternativeName>
</protein>
<dbReference type="EC" id="2.1.1.33" evidence="7"/>
<dbReference type="InterPro" id="IPR055361">
    <property type="entry name" value="tRNA_methyltr_TrmB_bact"/>
</dbReference>
<dbReference type="PROSITE" id="PS51625">
    <property type="entry name" value="SAM_MT_TRMB"/>
    <property type="match status" value="1"/>
</dbReference>
<dbReference type="PANTHER" id="PTHR23417">
    <property type="entry name" value="3-DEOXY-D-MANNO-OCTULOSONIC-ACID TRANSFERASE/TRNA GUANINE-N 7 - -METHYLTRANSFERASE"/>
    <property type="match status" value="1"/>
</dbReference>